<evidence type="ECO:0000256" key="1">
    <source>
        <dbReference type="SAM" id="Coils"/>
    </source>
</evidence>
<evidence type="ECO:0000313" key="4">
    <source>
        <dbReference type="Proteomes" id="UP000436047"/>
    </source>
</evidence>
<dbReference type="EMBL" id="VUMI01000038">
    <property type="protein sequence ID" value="MSS90437.1"/>
    <property type="molecule type" value="Genomic_DNA"/>
</dbReference>
<dbReference type="AlphaFoldDB" id="A0A6N7WIX4"/>
<sequence length="223" mass="24379">MAQGSMSVAIKNHAELIKNLKAMNKDAEKALSRTVSDFKSRAPGWVSQAVTDEYTIKKKEVKDAMTGAKKAGSIKVEGTQIDNIQLVFEGRSLTPTHFKMSPKKPSTVRQKPRLIPGEGTSSASEVVMAAPLKAQTITVEIHKGQKVELSGKYAPAPFLATNRGDGYIPFQRRGEERSDIVSIKTTSVPQMITNEKVAAAIQDKISEELPKRLEYHASRMGKG</sequence>
<gene>
    <name evidence="3" type="ORF">FYJ45_19780</name>
</gene>
<feature type="region of interest" description="Disordered" evidence="2">
    <location>
        <begin position="95"/>
        <end position="122"/>
    </location>
</feature>
<comment type="caution">
    <text evidence="3">The sequence shown here is derived from an EMBL/GenBank/DDBJ whole genome shotgun (WGS) entry which is preliminary data.</text>
</comment>
<dbReference type="RefSeq" id="WP_154466907.1">
    <property type="nucleotide sequence ID" value="NZ_VUMI01000038.1"/>
</dbReference>
<proteinExistence type="predicted"/>
<dbReference type="Proteomes" id="UP000436047">
    <property type="component" value="Unassembled WGS sequence"/>
</dbReference>
<feature type="coiled-coil region" evidence="1">
    <location>
        <begin position="10"/>
        <end position="37"/>
    </location>
</feature>
<reference evidence="3 4" key="1">
    <citation type="submission" date="2019-08" db="EMBL/GenBank/DDBJ databases">
        <title>In-depth cultivation of the pig gut microbiome towards novel bacterial diversity and tailored functional studies.</title>
        <authorList>
            <person name="Wylensek D."/>
            <person name="Hitch T.C.A."/>
            <person name="Clavel T."/>
        </authorList>
    </citation>
    <scope>NUCLEOTIDE SEQUENCE [LARGE SCALE GENOMIC DNA]</scope>
    <source>
        <strain evidence="3 4">WCA-389-WT-23B</strain>
    </source>
</reference>
<keyword evidence="1" id="KW-0175">Coiled coil</keyword>
<protein>
    <submittedName>
        <fullName evidence="3">Uncharacterized protein</fullName>
    </submittedName>
</protein>
<name>A0A6N7WIX4_9FIRM</name>
<dbReference type="GeneID" id="86055275"/>
<evidence type="ECO:0000256" key="2">
    <source>
        <dbReference type="SAM" id="MobiDB-lite"/>
    </source>
</evidence>
<accession>A0A6N7WIX4</accession>
<keyword evidence="4" id="KW-1185">Reference proteome</keyword>
<evidence type="ECO:0000313" key="3">
    <source>
        <dbReference type="EMBL" id="MSS90437.1"/>
    </source>
</evidence>
<organism evidence="3 4">
    <name type="scientific">Eisenbergiella porci</name>
    <dbReference type="NCBI Taxonomy" id="2652274"/>
    <lineage>
        <taxon>Bacteria</taxon>
        <taxon>Bacillati</taxon>
        <taxon>Bacillota</taxon>
        <taxon>Clostridia</taxon>
        <taxon>Lachnospirales</taxon>
        <taxon>Lachnospiraceae</taxon>
        <taxon>Eisenbergiella</taxon>
    </lineage>
</organism>